<evidence type="ECO:0000256" key="2">
    <source>
        <dbReference type="ARBA" id="ARBA00008335"/>
    </source>
</evidence>
<gene>
    <name evidence="27" type="ORF">C41B8_18412</name>
</gene>
<accession>A0A084IGB9</accession>
<evidence type="ECO:0000256" key="19">
    <source>
        <dbReference type="ARBA" id="ARBA00044919"/>
    </source>
</evidence>
<sequence>MNISMARHVSYGLLATAFFIGFFNRFAPASFSLPISRSFGLSAGEIGSLAAIHFWIYTLMQIPAGLIVDRIGIRLPATAGTLLTGVGALTLGLAPTYPIALAGPGLVGFGMSIVFVAMMKNNAIWFEGRRFGLITGVTLLVAAIGSMAAEAPANALLQRIDWRSIFIVLGALTIAVGVLIGLLWRPPDRRSHPGAESLTPSSESGLAPSLAWHDVLRSPQLWLVLLTLSGTNGTFYAFAGLWGTQVLGDGFGLSGNAAAWSLTAALVPYGLGSLLVGQLSDRLRTRKTFVLAASLLNALAWAALLFAPWSHAVLGLACFLALGLSSAQVVVSFAVVKESVSANIVGLALALVNMGVFLTTAVVQMGYGWALSGISGSVTPQTGLRTALCLPAIISFAGLAAAVWIRETHPARERAIARPMRGVTRD</sequence>
<evidence type="ECO:0000256" key="13">
    <source>
        <dbReference type="ARBA" id="ARBA00044893"/>
    </source>
</evidence>
<evidence type="ECO:0000256" key="22">
    <source>
        <dbReference type="ARBA" id="ARBA00045018"/>
    </source>
</evidence>
<keyword evidence="4 25" id="KW-0812">Transmembrane</keyword>
<dbReference type="Proteomes" id="UP000028302">
    <property type="component" value="Unassembled WGS sequence"/>
</dbReference>
<feature type="domain" description="Major facilitator superfamily (MFS) profile" evidence="26">
    <location>
        <begin position="10"/>
        <end position="409"/>
    </location>
</feature>
<evidence type="ECO:0000256" key="8">
    <source>
        <dbReference type="ARBA" id="ARBA00044876"/>
    </source>
</evidence>
<evidence type="ECO:0000256" key="20">
    <source>
        <dbReference type="ARBA" id="ARBA00044924"/>
    </source>
</evidence>
<evidence type="ECO:0000256" key="17">
    <source>
        <dbReference type="ARBA" id="ARBA00044903"/>
    </source>
</evidence>
<dbReference type="InterPro" id="IPR036259">
    <property type="entry name" value="MFS_trans_sf"/>
</dbReference>
<keyword evidence="5 25" id="KW-1133">Transmembrane helix</keyword>
<feature type="transmembrane region" description="Helical" evidence="25">
    <location>
        <begin position="75"/>
        <end position="93"/>
    </location>
</feature>
<dbReference type="OrthoDB" id="5620971at2"/>
<evidence type="ECO:0000256" key="1">
    <source>
        <dbReference type="ARBA" id="ARBA00004155"/>
    </source>
</evidence>
<evidence type="ECO:0000256" key="10">
    <source>
        <dbReference type="ARBA" id="ARBA00044881"/>
    </source>
</evidence>
<evidence type="ECO:0000256" key="12">
    <source>
        <dbReference type="ARBA" id="ARBA00044891"/>
    </source>
</evidence>
<evidence type="ECO:0000313" key="27">
    <source>
        <dbReference type="EMBL" id="KEZ75753.1"/>
    </source>
</evidence>
<evidence type="ECO:0000256" key="24">
    <source>
        <dbReference type="ARBA" id="ARBA00046376"/>
    </source>
</evidence>
<dbReference type="RefSeq" id="WP_037341609.1">
    <property type="nucleotide sequence ID" value="NZ_APNK01000056.1"/>
</dbReference>
<evidence type="ECO:0000256" key="21">
    <source>
        <dbReference type="ARBA" id="ARBA00044985"/>
    </source>
</evidence>
<comment type="catalytic activity">
    <reaction evidence="20">
        <text>L-lysyl-glycine(out) = L-lysyl-glycine(in)</text>
        <dbReference type="Rhea" id="RHEA:79407"/>
        <dbReference type="ChEBI" id="CHEBI:191202"/>
    </reaction>
</comment>
<protein>
    <recommendedName>
        <fullName evidence="21">Lysosomal dipeptide transporter MFSD1</fullName>
    </recommendedName>
    <alternativeName>
        <fullName evidence="22">Major facilitator superfamily domain-containing protein 1</fullName>
    </alternativeName>
</protein>
<dbReference type="GO" id="GO:0022857">
    <property type="term" value="F:transmembrane transporter activity"/>
    <property type="evidence" value="ECO:0007669"/>
    <property type="project" value="InterPro"/>
</dbReference>
<comment type="catalytic activity">
    <reaction evidence="14">
        <text>L-aspartyl-L-lysine(out) = L-aspartyl-L-lysine(in)</text>
        <dbReference type="Rhea" id="RHEA:79411"/>
        <dbReference type="ChEBI" id="CHEBI:229953"/>
    </reaction>
</comment>
<evidence type="ECO:0000259" key="26">
    <source>
        <dbReference type="PROSITE" id="PS50850"/>
    </source>
</evidence>
<dbReference type="PROSITE" id="PS50850">
    <property type="entry name" value="MFS"/>
    <property type="match status" value="1"/>
</dbReference>
<evidence type="ECO:0000256" key="25">
    <source>
        <dbReference type="SAM" id="Phobius"/>
    </source>
</evidence>
<dbReference type="AlphaFoldDB" id="A0A084IGB9"/>
<keyword evidence="3" id="KW-0813">Transport</keyword>
<evidence type="ECO:0000256" key="23">
    <source>
        <dbReference type="ARBA" id="ARBA00045709"/>
    </source>
</evidence>
<evidence type="ECO:0000256" key="4">
    <source>
        <dbReference type="ARBA" id="ARBA00022692"/>
    </source>
</evidence>
<comment type="catalytic activity">
    <reaction evidence="16">
        <text>L-lysyl-L-lysine(out) = L-lysyl-L-lysine(in)</text>
        <dbReference type="Rhea" id="RHEA:79403"/>
        <dbReference type="ChEBI" id="CHEBI:229956"/>
    </reaction>
</comment>
<feature type="transmembrane region" description="Helical" evidence="25">
    <location>
        <begin position="48"/>
        <end position="68"/>
    </location>
</feature>
<comment type="catalytic activity">
    <reaction evidence="18">
        <text>L-histidyl-L-alpha-amino acid(out) = L-histidyl-L-alpha-amino acid(in)</text>
        <dbReference type="Rhea" id="RHEA:79379"/>
        <dbReference type="ChEBI" id="CHEBI:229964"/>
    </reaction>
</comment>
<dbReference type="Pfam" id="PF07690">
    <property type="entry name" value="MFS_1"/>
    <property type="match status" value="1"/>
</dbReference>
<comment type="subunit">
    <text evidence="24">Homodimer. Interacts with lysosomal protein GLMP (via lumenal domain); the interaction starts while both proteins are still in the endoplasmic reticulum and is required for stabilization of MFSD1 in lysosomes but has no direct effect on its targeting to lysosomes or transporter activity.</text>
</comment>
<dbReference type="PANTHER" id="PTHR23512">
    <property type="entry name" value="MAJOR FACILITATOR SUPERFAMILY DOMAIN-CONTAINING PROTEIN 1"/>
    <property type="match status" value="1"/>
</dbReference>
<organism evidence="27 28">
    <name type="scientific">Salinisphaera hydrothermalis (strain C41B8)</name>
    <dbReference type="NCBI Taxonomy" id="1304275"/>
    <lineage>
        <taxon>Bacteria</taxon>
        <taxon>Pseudomonadati</taxon>
        <taxon>Pseudomonadota</taxon>
        <taxon>Gammaproteobacteria</taxon>
        <taxon>Salinisphaerales</taxon>
        <taxon>Salinisphaeraceae</taxon>
        <taxon>Salinisphaera</taxon>
    </lineage>
</organism>
<evidence type="ECO:0000313" key="28">
    <source>
        <dbReference type="Proteomes" id="UP000028302"/>
    </source>
</evidence>
<evidence type="ECO:0000256" key="6">
    <source>
        <dbReference type="ARBA" id="ARBA00023136"/>
    </source>
</evidence>
<dbReference type="STRING" id="1304275.C41B8_18412"/>
<feature type="transmembrane region" description="Helical" evidence="25">
    <location>
        <begin position="383"/>
        <end position="405"/>
    </location>
</feature>
<comment type="function">
    <text evidence="23">Lysosomal dipeptide uniporter that selectively exports lysine, arginine or histidine-containing dipeptides with a net positive charge from the lysosome lumen into the cytosol. Could play a role in a specific type of protein O-glycosylation indirectly regulating macrophages migration and tissue invasion. Also essential for liver homeostasis.</text>
</comment>
<name>A0A084IGB9_SALHC</name>
<comment type="catalytic activity">
    <reaction evidence="11">
        <text>L-alpha-aminoacyl-L-histidine(out) = L-alpha-aminoacyl-L-histidine(in)</text>
        <dbReference type="Rhea" id="RHEA:79375"/>
        <dbReference type="ChEBI" id="CHEBI:229967"/>
    </reaction>
</comment>
<comment type="catalytic activity">
    <reaction evidence="12">
        <text>L-lysyl-L-alpha-amino acid(out) = L-lysyl-L-alpha-amino acid(in)</text>
        <dbReference type="Rhea" id="RHEA:79387"/>
        <dbReference type="ChEBI" id="CHEBI:229965"/>
    </reaction>
</comment>
<dbReference type="SUPFAM" id="SSF103473">
    <property type="entry name" value="MFS general substrate transporter"/>
    <property type="match status" value="1"/>
</dbReference>
<evidence type="ECO:0000256" key="9">
    <source>
        <dbReference type="ARBA" id="ARBA00044878"/>
    </source>
</evidence>
<feature type="transmembrane region" description="Helical" evidence="25">
    <location>
        <begin position="131"/>
        <end position="149"/>
    </location>
</feature>
<comment type="similarity">
    <text evidence="2">Belongs to the major facilitator superfamily.</text>
</comment>
<evidence type="ECO:0000256" key="11">
    <source>
        <dbReference type="ARBA" id="ARBA00044884"/>
    </source>
</evidence>
<keyword evidence="6 25" id="KW-0472">Membrane</keyword>
<comment type="catalytic activity">
    <reaction evidence="13">
        <text>L-alpha-aminoacyl-L-lysine(out) = L-alpha-aminoacyl-L-lysine(in)</text>
        <dbReference type="Rhea" id="RHEA:79383"/>
        <dbReference type="ChEBI" id="CHEBI:229966"/>
    </reaction>
</comment>
<comment type="subcellular location">
    <subcellularLocation>
        <location evidence="1">Lysosome membrane</location>
        <topology evidence="1">Multi-pass membrane protein</topology>
    </subcellularLocation>
</comment>
<keyword evidence="28" id="KW-1185">Reference proteome</keyword>
<feature type="transmembrane region" description="Helical" evidence="25">
    <location>
        <begin position="343"/>
        <end position="363"/>
    </location>
</feature>
<reference evidence="27 28" key="1">
    <citation type="submission" date="2013-03" db="EMBL/GenBank/DDBJ databases">
        <title>Salinisphaera hydrothermalis C41B8 Genome Sequencing.</title>
        <authorList>
            <person name="Li C."/>
            <person name="Lai Q."/>
            <person name="Shao Z."/>
        </authorList>
    </citation>
    <scope>NUCLEOTIDE SEQUENCE [LARGE SCALE GENOMIC DNA]</scope>
    <source>
        <strain evidence="27 28">C41B8</strain>
    </source>
</reference>
<feature type="transmembrane region" description="Helical" evidence="25">
    <location>
        <begin position="99"/>
        <end position="119"/>
    </location>
</feature>
<evidence type="ECO:0000256" key="5">
    <source>
        <dbReference type="ARBA" id="ARBA00022989"/>
    </source>
</evidence>
<dbReference type="PANTHER" id="PTHR23512:SF3">
    <property type="entry name" value="MAJOR FACILITATOR SUPERFAMILY DOMAIN-CONTAINING PROTEIN 1"/>
    <property type="match status" value="1"/>
</dbReference>
<comment type="catalytic activity">
    <reaction evidence="15">
        <text>L-arginyl-L-alpha-amino acid(out) = L-arginyl-L-alpha-amino acid(in)</text>
        <dbReference type="Rhea" id="RHEA:79371"/>
        <dbReference type="ChEBI" id="CHEBI:84315"/>
    </reaction>
</comment>
<proteinExistence type="inferred from homology"/>
<dbReference type="eggNOG" id="COG2223">
    <property type="taxonomic scope" value="Bacteria"/>
</dbReference>
<comment type="catalytic activity">
    <reaction evidence="19">
        <text>L-alanyl-L-lysine(out) = L-alanyl-L-lysine(in)</text>
        <dbReference type="Rhea" id="RHEA:79415"/>
        <dbReference type="ChEBI" id="CHEBI:192470"/>
    </reaction>
</comment>
<evidence type="ECO:0000256" key="14">
    <source>
        <dbReference type="ARBA" id="ARBA00044898"/>
    </source>
</evidence>
<feature type="transmembrane region" description="Helical" evidence="25">
    <location>
        <begin position="289"/>
        <end position="307"/>
    </location>
</feature>
<feature type="transmembrane region" description="Helical" evidence="25">
    <location>
        <begin position="221"/>
        <end position="242"/>
    </location>
</feature>
<feature type="transmembrane region" description="Helical" evidence="25">
    <location>
        <begin position="257"/>
        <end position="277"/>
    </location>
</feature>
<feature type="transmembrane region" description="Helical" evidence="25">
    <location>
        <begin position="164"/>
        <end position="184"/>
    </location>
</feature>
<comment type="catalytic activity">
    <reaction evidence="17">
        <text>L-arginyl-glycine(out) = L-arginyl-glycine(in)</text>
        <dbReference type="Rhea" id="RHEA:79391"/>
        <dbReference type="ChEBI" id="CHEBI:229955"/>
    </reaction>
</comment>
<evidence type="ECO:0000256" key="3">
    <source>
        <dbReference type="ARBA" id="ARBA00022448"/>
    </source>
</evidence>
<dbReference type="Gene3D" id="1.20.1250.20">
    <property type="entry name" value="MFS general substrate transporter like domains"/>
    <property type="match status" value="2"/>
</dbReference>
<comment type="catalytic activity">
    <reaction evidence="10">
        <text>L-alpha-aminoacyl-L-arginine(out) = L-alpha-aminoacyl-L-arginine(in)</text>
        <dbReference type="Rhea" id="RHEA:79367"/>
        <dbReference type="ChEBI" id="CHEBI:229968"/>
    </reaction>
</comment>
<dbReference type="EMBL" id="APNK01000056">
    <property type="protein sequence ID" value="KEZ75753.1"/>
    <property type="molecule type" value="Genomic_DNA"/>
</dbReference>
<comment type="caution">
    <text evidence="27">The sequence shown here is derived from an EMBL/GenBank/DDBJ whole genome shotgun (WGS) entry which is preliminary data.</text>
</comment>
<evidence type="ECO:0000256" key="16">
    <source>
        <dbReference type="ARBA" id="ARBA00044900"/>
    </source>
</evidence>
<comment type="catalytic activity">
    <reaction evidence="9">
        <text>L-histidyl-glycine(out) = L-histidyl-glycine(in)</text>
        <dbReference type="Rhea" id="RHEA:79395"/>
        <dbReference type="ChEBI" id="CHEBI:229957"/>
    </reaction>
</comment>
<dbReference type="InterPro" id="IPR052187">
    <property type="entry name" value="MFSD1"/>
</dbReference>
<dbReference type="InterPro" id="IPR011701">
    <property type="entry name" value="MFS"/>
</dbReference>
<comment type="catalytic activity">
    <reaction evidence="8">
        <text>L-lysyl-L-alanine(out) = L-lysyl-L-alanine(in)</text>
        <dbReference type="Rhea" id="RHEA:79399"/>
        <dbReference type="ChEBI" id="CHEBI:229954"/>
    </reaction>
</comment>
<evidence type="ECO:0000256" key="7">
    <source>
        <dbReference type="ARBA" id="ARBA00023228"/>
    </source>
</evidence>
<evidence type="ECO:0000256" key="15">
    <source>
        <dbReference type="ARBA" id="ARBA00044899"/>
    </source>
</evidence>
<dbReference type="GO" id="GO:0005765">
    <property type="term" value="C:lysosomal membrane"/>
    <property type="evidence" value="ECO:0007669"/>
    <property type="project" value="UniProtKB-SubCell"/>
</dbReference>
<evidence type="ECO:0000256" key="18">
    <source>
        <dbReference type="ARBA" id="ARBA00044912"/>
    </source>
</evidence>
<dbReference type="InterPro" id="IPR020846">
    <property type="entry name" value="MFS_dom"/>
</dbReference>
<feature type="transmembrane region" description="Helical" evidence="25">
    <location>
        <begin position="313"/>
        <end position="336"/>
    </location>
</feature>
<keyword evidence="7" id="KW-0458">Lysosome</keyword>